<reference evidence="1 2" key="1">
    <citation type="journal article" date="2011" name="J. Gen. Appl. Microbiol.">
        <title>Draft genome sequencing of the enigmatic basidiomycete Mixia osmundae.</title>
        <authorList>
            <person name="Nishida H."/>
            <person name="Nagatsuka Y."/>
            <person name="Sugiyama J."/>
        </authorList>
    </citation>
    <scope>NUCLEOTIDE SEQUENCE [LARGE SCALE GENOMIC DNA]</scope>
    <source>
        <strain evidence="2">CBS 9802 / IAM 14324 / JCM 22182 / KY 12970</strain>
    </source>
</reference>
<accession>G7DV91</accession>
<dbReference type="Proteomes" id="UP000009131">
    <property type="component" value="Unassembled WGS sequence"/>
</dbReference>
<evidence type="ECO:0000313" key="1">
    <source>
        <dbReference type="EMBL" id="GAA94501.1"/>
    </source>
</evidence>
<dbReference type="HOGENOM" id="CLU_3125432_0_0_1"/>
<keyword evidence="2" id="KW-1185">Reference proteome</keyword>
<dbReference type="EMBL" id="BABT02000037">
    <property type="protein sequence ID" value="GAA94501.1"/>
    <property type="molecule type" value="Genomic_DNA"/>
</dbReference>
<dbReference type="InParanoid" id="G7DV91"/>
<dbReference type="AlphaFoldDB" id="G7DV91"/>
<organism evidence="1 2">
    <name type="scientific">Mixia osmundae (strain CBS 9802 / IAM 14324 / JCM 22182 / KY 12970)</name>
    <dbReference type="NCBI Taxonomy" id="764103"/>
    <lineage>
        <taxon>Eukaryota</taxon>
        <taxon>Fungi</taxon>
        <taxon>Dikarya</taxon>
        <taxon>Basidiomycota</taxon>
        <taxon>Pucciniomycotina</taxon>
        <taxon>Mixiomycetes</taxon>
        <taxon>Mixiales</taxon>
        <taxon>Mixiaceae</taxon>
        <taxon>Mixia</taxon>
    </lineage>
</organism>
<protein>
    <submittedName>
        <fullName evidence="1">Uncharacterized protein</fullName>
    </submittedName>
</protein>
<dbReference type="RefSeq" id="XP_014570712.1">
    <property type="nucleotide sequence ID" value="XM_014715226.1"/>
</dbReference>
<name>G7DV91_MIXOS</name>
<reference evidence="1 2" key="2">
    <citation type="journal article" date="2012" name="Open Biol.">
        <title>Characteristics of nucleosomes and linker DNA regions on the genome of the basidiomycete Mixia osmundae revealed by mono- and dinucleosome mapping.</title>
        <authorList>
            <person name="Nishida H."/>
            <person name="Kondo S."/>
            <person name="Matsumoto T."/>
            <person name="Suzuki Y."/>
            <person name="Yoshikawa H."/>
            <person name="Taylor T.D."/>
            <person name="Sugiyama J."/>
        </authorList>
    </citation>
    <scope>NUCLEOTIDE SEQUENCE [LARGE SCALE GENOMIC DNA]</scope>
    <source>
        <strain evidence="2">CBS 9802 / IAM 14324 / JCM 22182 / KY 12970</strain>
    </source>
</reference>
<proteinExistence type="predicted"/>
<comment type="caution">
    <text evidence="1">The sequence shown here is derived from an EMBL/GenBank/DDBJ whole genome shotgun (WGS) entry which is preliminary data.</text>
</comment>
<evidence type="ECO:0000313" key="2">
    <source>
        <dbReference type="Proteomes" id="UP000009131"/>
    </source>
</evidence>
<gene>
    <name evidence="1" type="primary">Mo01153</name>
    <name evidence="1" type="ORF">E5Q_01153</name>
</gene>
<sequence>MHHIYVHIEKAATEAAFCLRGFIRTTVVQRGHIGFAILGMSWSTVVEVRR</sequence>